<gene>
    <name evidence="1" type="ORF">ISP18_15730</name>
</gene>
<keyword evidence="2" id="KW-1185">Reference proteome</keyword>
<name>A0ABW8ILF9_9GAMM</name>
<dbReference type="Proteomes" id="UP001620409">
    <property type="component" value="Unassembled WGS sequence"/>
</dbReference>
<reference evidence="1 2" key="1">
    <citation type="submission" date="2020-10" db="EMBL/GenBank/DDBJ databases">
        <title>Phylogeny of dyella-like bacteria.</title>
        <authorList>
            <person name="Fu J."/>
        </authorList>
    </citation>
    <scope>NUCLEOTIDE SEQUENCE [LARGE SCALE GENOMIC DNA]</scope>
    <source>
        <strain evidence="1 2">DHG40</strain>
    </source>
</reference>
<proteinExistence type="predicted"/>
<evidence type="ECO:0000313" key="1">
    <source>
        <dbReference type="EMBL" id="MFK2856055.1"/>
    </source>
</evidence>
<accession>A0ABW8ILF9</accession>
<dbReference type="RefSeq" id="WP_380014053.1">
    <property type="nucleotide sequence ID" value="NZ_JADIKI010000023.1"/>
</dbReference>
<sequence length="123" mass="13291">MALIMLGAVPLASGADSPAAPDAIATRVQELLHQRYAARDRLAVIDRVFDIEKRIGAYRAARTKTSLIYRLNVDLCVATKDNRIRVQALSETAMAGAKRYDLGSGLALSMPAGKLLHEGVSRD</sequence>
<dbReference type="EMBL" id="JADIKI010000023">
    <property type="protein sequence ID" value="MFK2856055.1"/>
    <property type="molecule type" value="Genomic_DNA"/>
</dbReference>
<comment type="caution">
    <text evidence="1">The sequence shown here is derived from an EMBL/GenBank/DDBJ whole genome shotgun (WGS) entry which is preliminary data.</text>
</comment>
<dbReference type="Pfam" id="PF11918">
    <property type="entry name" value="Peptidase_S41_N"/>
    <property type="match status" value="1"/>
</dbReference>
<organism evidence="1 2">
    <name type="scientific">Dyella humi</name>
    <dbReference type="NCBI Taxonomy" id="1770547"/>
    <lineage>
        <taxon>Bacteria</taxon>
        <taxon>Pseudomonadati</taxon>
        <taxon>Pseudomonadota</taxon>
        <taxon>Gammaproteobacteria</taxon>
        <taxon>Lysobacterales</taxon>
        <taxon>Rhodanobacteraceae</taxon>
        <taxon>Dyella</taxon>
    </lineage>
</organism>
<evidence type="ECO:0000313" key="2">
    <source>
        <dbReference type="Proteomes" id="UP001620409"/>
    </source>
</evidence>
<protein>
    <submittedName>
        <fullName evidence="1">Uncharacterized protein</fullName>
    </submittedName>
</protein>